<dbReference type="GO" id="GO:0030430">
    <property type="term" value="C:host cell cytoplasm"/>
    <property type="evidence" value="ECO:0007669"/>
    <property type="project" value="UniProtKB-SubCell"/>
</dbReference>
<feature type="zinc finger region" evidence="16">
    <location>
        <begin position="134"/>
        <end position="170"/>
    </location>
</feature>
<evidence type="ECO:0000256" key="15">
    <source>
        <dbReference type="ARBA" id="ARBA00023323"/>
    </source>
</evidence>
<evidence type="ECO:0000313" key="21">
    <source>
        <dbReference type="EMBL" id="AXZ95693.1"/>
    </source>
</evidence>
<dbReference type="GO" id="GO:0039648">
    <property type="term" value="P:symbiont-mediated perturbation of host ubiquitin-like protein modification"/>
    <property type="evidence" value="ECO:0007669"/>
    <property type="project" value="UniProtKB-UniRule"/>
</dbReference>
<keyword evidence="8 16" id="KW-0862">Zinc</keyword>
<keyword evidence="3 16" id="KW-1048">Host nucleus</keyword>
<gene>
    <name evidence="16 18" type="primary">E6</name>
</gene>
<evidence type="ECO:0000313" key="19">
    <source>
        <dbReference type="EMBL" id="AXZ95683.1"/>
    </source>
</evidence>
<dbReference type="GO" id="GO:0003677">
    <property type="term" value="F:DNA binding"/>
    <property type="evidence" value="ECO:0007669"/>
    <property type="project" value="UniProtKB-UniRule"/>
</dbReference>
<proteinExistence type="inferred from homology"/>
<evidence type="ECO:0000256" key="7">
    <source>
        <dbReference type="ARBA" id="ARBA00022771"/>
    </source>
</evidence>
<evidence type="ECO:0000256" key="10">
    <source>
        <dbReference type="ARBA" id="ARBA00023125"/>
    </source>
</evidence>
<keyword evidence="10 16" id="KW-0238">DNA-binding</keyword>
<dbReference type="GO" id="GO:0008270">
    <property type="term" value="F:zinc ion binding"/>
    <property type="evidence" value="ECO:0007669"/>
    <property type="project" value="UniProtKB-KW"/>
</dbReference>
<evidence type="ECO:0000256" key="17">
    <source>
        <dbReference type="RuleBase" id="RU363123"/>
    </source>
</evidence>
<reference evidence="18" key="1">
    <citation type="submission" date="2018-09" db="EMBL/GenBank/DDBJ databases">
        <title>Genomic sequences of papillomavirus from wild rats.</title>
        <authorList>
            <person name="Ling Y."/>
            <person name="Zhang W."/>
        </authorList>
    </citation>
    <scope>NUCLEOTIDE SEQUENCE</scope>
    <source>
        <strain evidence="22">RPV-fe02-zj</strain>
        <strain evidence="18">RPV2-OR01-zj</strain>
        <strain evidence="19">RPV2-OR02-zj</strain>
        <strain evidence="20">RPV2-SK01-zj</strain>
        <strain evidence="21">RPV2-SK02-zj</strain>
    </source>
</reference>
<keyword evidence="2 16" id="KW-0244">Early protein</keyword>
<keyword evidence="7 16" id="KW-0863">Zinc-finger</keyword>
<evidence type="ECO:0000313" key="20">
    <source>
        <dbReference type="EMBL" id="AXZ95688.1"/>
    </source>
</evidence>
<dbReference type="EMBL" id="MH892422">
    <property type="protein sequence ID" value="AXZ95688.1"/>
    <property type="molecule type" value="Genomic_DNA"/>
</dbReference>
<dbReference type="GO" id="GO:0052150">
    <property type="term" value="P:symbiont-mediated perturbation of host apoptosis"/>
    <property type="evidence" value="ECO:0007669"/>
    <property type="project" value="UniProtKB-KW"/>
</dbReference>
<keyword evidence="12 16" id="KW-0804">Transcription</keyword>
<dbReference type="GO" id="GO:0006351">
    <property type="term" value="P:DNA-templated transcription"/>
    <property type="evidence" value="ECO:0007669"/>
    <property type="project" value="UniProtKB-UniRule"/>
</dbReference>
<feature type="zinc finger region" evidence="16">
    <location>
        <begin position="61"/>
        <end position="97"/>
    </location>
</feature>
<dbReference type="GO" id="GO:0042025">
    <property type="term" value="C:host cell nucleus"/>
    <property type="evidence" value="ECO:0007669"/>
    <property type="project" value="UniProtKB-SubCell"/>
</dbReference>
<dbReference type="GO" id="GO:0052170">
    <property type="term" value="P:symbiont-mediated suppression of host innate immune response"/>
    <property type="evidence" value="ECO:0007669"/>
    <property type="project" value="UniProtKB-KW"/>
</dbReference>
<evidence type="ECO:0000256" key="11">
    <source>
        <dbReference type="ARBA" id="ARBA00023159"/>
    </source>
</evidence>
<sequence>MGVNVGNNPLSILSDLEPVPVRDYLSKRWWLWLTYETSMERTIEALLKRLNIPRTDLLLPCTFCAKYLTQDELTAFEYSDFNLIWRRGNVFGVCVSCARLCASLDVLQHLGNSLPAVDVINREGKGLQEVVVRCRVCLHRLSFTEKLQAAERSELFARVRGRWRARCRICKFV</sequence>
<keyword evidence="6 16" id="KW-0479">Metal-binding</keyword>
<dbReference type="Pfam" id="PF00518">
    <property type="entry name" value="E6"/>
    <property type="match status" value="1"/>
</dbReference>
<dbReference type="HAMAP" id="MF_04006">
    <property type="entry name" value="HPV_E6"/>
    <property type="match status" value="1"/>
</dbReference>
<keyword evidence="4 16" id="KW-0945">Host-virus interaction</keyword>
<dbReference type="InterPro" id="IPR038575">
    <property type="entry name" value="E6_sf"/>
</dbReference>
<dbReference type="EMBL" id="MH892424">
    <property type="protein sequence ID" value="AXZ95698.1"/>
    <property type="molecule type" value="Genomic_DNA"/>
</dbReference>
<protein>
    <recommendedName>
        <fullName evidence="16 17">Protein E6</fullName>
    </recommendedName>
</protein>
<evidence type="ECO:0000256" key="3">
    <source>
        <dbReference type="ARBA" id="ARBA00022562"/>
    </source>
</evidence>
<evidence type="ECO:0000256" key="12">
    <source>
        <dbReference type="ARBA" id="ARBA00023163"/>
    </source>
</evidence>
<keyword evidence="15 16" id="KW-1119">Modulation of host cell apoptosis by virus</keyword>
<dbReference type="EMBL" id="MH892420">
    <property type="protein sequence ID" value="AXZ95678.1"/>
    <property type="molecule type" value="Genomic_DNA"/>
</dbReference>
<evidence type="ECO:0000256" key="1">
    <source>
        <dbReference type="ARBA" id="ARBA00006346"/>
    </source>
</evidence>
<comment type="subcellular location">
    <subcellularLocation>
        <location evidence="16 17">Host cytoplasm</location>
    </subcellularLocation>
    <subcellularLocation>
        <location evidence="16 17">Host nucleus</location>
    </subcellularLocation>
</comment>
<comment type="function">
    <text evidence="16">Plays a major role in the induction and maintenance of cellular transformation. E6 associates with host UBE3A/E6-AP ubiquitin-protein ligase and modulates its activity. Protects host keratinocytes from apoptosis by mediating the degradation of host BAK1. May also inhibit host immune response.</text>
</comment>
<evidence type="ECO:0000256" key="9">
    <source>
        <dbReference type="ARBA" id="ARBA00023015"/>
    </source>
</evidence>
<keyword evidence="13 16" id="KW-1035">Host cytoplasm</keyword>
<dbReference type="InterPro" id="IPR001334">
    <property type="entry name" value="E6"/>
</dbReference>
<evidence type="ECO:0000256" key="6">
    <source>
        <dbReference type="ARBA" id="ARBA00022723"/>
    </source>
</evidence>
<comment type="similarity">
    <text evidence="1 16 17">Belongs to the papillomaviridae E6 protein family.</text>
</comment>
<keyword evidence="5 16" id="KW-1090">Inhibition of host innate immune response by virus</keyword>
<evidence type="ECO:0000313" key="22">
    <source>
        <dbReference type="EMBL" id="AXZ95698.1"/>
    </source>
</evidence>
<evidence type="ECO:0000256" key="4">
    <source>
        <dbReference type="ARBA" id="ARBA00022581"/>
    </source>
</evidence>
<comment type="subunit">
    <text evidence="16">Forms homodimers. Interacts with ubiquitin-protein ligase UBE3A/E6-AP; this interaction stimulates UBE3A ubiquitin activity. Interacts with host BAK1.</text>
</comment>
<keyword evidence="11 16" id="KW-0010">Activator</keyword>
<dbReference type="EMBL" id="MH892423">
    <property type="protein sequence ID" value="AXZ95693.1"/>
    <property type="molecule type" value="Genomic_DNA"/>
</dbReference>
<dbReference type="GO" id="GO:0039502">
    <property type="term" value="P:symbiont-mediated suppression of host type I interferon-mediated signaling pathway"/>
    <property type="evidence" value="ECO:0007669"/>
    <property type="project" value="UniProtKB-UniRule"/>
</dbReference>
<keyword evidence="9 16" id="KW-0805">Transcription regulation</keyword>
<evidence type="ECO:0000256" key="8">
    <source>
        <dbReference type="ARBA" id="ARBA00022833"/>
    </source>
</evidence>
<keyword evidence="14 16" id="KW-0899">Viral immunoevasion</keyword>
<dbReference type="GO" id="GO:0006355">
    <property type="term" value="P:regulation of DNA-templated transcription"/>
    <property type="evidence" value="ECO:0007669"/>
    <property type="project" value="UniProtKB-UniRule"/>
</dbReference>
<accession>A0A385KLK0</accession>
<evidence type="ECO:0000256" key="2">
    <source>
        <dbReference type="ARBA" id="ARBA00022518"/>
    </source>
</evidence>
<dbReference type="EMBL" id="MH892421">
    <property type="protein sequence ID" value="AXZ95683.1"/>
    <property type="molecule type" value="Genomic_DNA"/>
</dbReference>
<evidence type="ECO:0000256" key="5">
    <source>
        <dbReference type="ARBA" id="ARBA00022632"/>
    </source>
</evidence>
<organism evidence="18">
    <name type="scientific">Rattus norvegicus papillomavirus 2</name>
    <dbReference type="NCBI Taxonomy" id="1036965"/>
    <lineage>
        <taxon>Viruses</taxon>
        <taxon>Monodnaviria</taxon>
        <taxon>Shotokuvirae</taxon>
        <taxon>Cossaviricota</taxon>
        <taxon>Papovaviricetes</taxon>
        <taxon>Zurhausenvirales</taxon>
        <taxon>Papillomaviridae</taxon>
        <taxon>Firstpapillomavirinae</taxon>
        <taxon>Iotapapillomavirus</taxon>
        <taxon>Mastomys natalensis papillomavirus</taxon>
    </lineage>
</organism>
<comment type="caution">
    <text evidence="16">Lacks conserved residue(s) required for the propagation of feature annotation.</text>
</comment>
<evidence type="ECO:0000313" key="18">
    <source>
        <dbReference type="EMBL" id="AXZ95678.1"/>
    </source>
</evidence>
<evidence type="ECO:0000256" key="16">
    <source>
        <dbReference type="HAMAP-Rule" id="MF_04006"/>
    </source>
</evidence>
<evidence type="ECO:0000256" key="14">
    <source>
        <dbReference type="ARBA" id="ARBA00023280"/>
    </source>
</evidence>
<dbReference type="Gene3D" id="3.30.240.40">
    <property type="entry name" value="E6 early regulatory protein"/>
    <property type="match status" value="2"/>
</dbReference>
<dbReference type="SUPFAM" id="SSF161229">
    <property type="entry name" value="E6 C-terminal domain-like"/>
    <property type="match status" value="2"/>
</dbReference>
<evidence type="ECO:0000256" key="13">
    <source>
        <dbReference type="ARBA" id="ARBA00023200"/>
    </source>
</evidence>
<name>A0A385KLK0_MNPV</name>